<evidence type="ECO:0000313" key="3">
    <source>
        <dbReference type="Proteomes" id="UP000544331"/>
    </source>
</evidence>
<accession>A0A8H5Z6N6</accession>
<dbReference type="InterPro" id="IPR052895">
    <property type="entry name" value="HetReg/Transcr_Mod"/>
</dbReference>
<feature type="domain" description="Heterokaryon incompatibility" evidence="1">
    <location>
        <begin position="54"/>
        <end position="245"/>
    </location>
</feature>
<proteinExistence type="predicted"/>
<dbReference type="PANTHER" id="PTHR24148">
    <property type="entry name" value="ANKYRIN REPEAT DOMAIN-CONTAINING PROTEIN 39 HOMOLOG-RELATED"/>
    <property type="match status" value="1"/>
</dbReference>
<gene>
    <name evidence="2" type="ORF">FMUND_1526</name>
</gene>
<dbReference type="Proteomes" id="UP000544331">
    <property type="component" value="Unassembled WGS sequence"/>
</dbReference>
<sequence>MASSSTGAWPPPPLYQPLNKDKREIRLLKILPITSDNKVNCKLHTVLLTPDLYYTCISYVWGDPKATEEIIVDGTPTKVTVNLATALRHLKKHWTDIERKSDPELDTSKFRLWADAICINQKDDIERLHQVNMMADIYSSAAMVLAWLSSNDEDVSEAFDAFERIVHIAEGQVGHVDFTSLTETELYDVGVTAFLRDSSLLSWLIVPDTDPDGLREGMLKGSKSLEAIHQFAELKFWKRVWIHQEVVLARELYLLSPSRILQHSQCFIALFGLEVYMQKLADTNPESAQRLQIRTLKFLSSGILEILMTRFKFQGIAGLPGIDMWRLNLYLSLASEATKDLDYIYGLIAVTKAPIVPDYNKSIRDVTLEFMAWAVPLWKSIHKKAKKMNLEALLKDEWRYEISNILNSHAAGLSDFGRLHHLPSWAPVFPKAERRKAIVRDPTERRSAFITVPELSSGLPIAVINDSLWIKGIKAQVVKTVYDKPVSTGLLTHGLQECIMSFTKSPQDMYPNGKSVLEVLCCTLLRKESYENYAFDAGLCVGFWLYRDGKIPVDKFRRQWCQKPYVATLISDWVQKAHAFEGYKLFTTEDGYIGTMADDVQPGDVVCVLAGSNELAVLPS</sequence>
<evidence type="ECO:0000259" key="1">
    <source>
        <dbReference type="Pfam" id="PF06985"/>
    </source>
</evidence>
<dbReference type="InterPro" id="IPR010730">
    <property type="entry name" value="HET"/>
</dbReference>
<comment type="caution">
    <text evidence="2">The sequence shown here is derived from an EMBL/GenBank/DDBJ whole genome shotgun (WGS) entry which is preliminary data.</text>
</comment>
<dbReference type="PANTHER" id="PTHR24148:SF73">
    <property type="entry name" value="HET DOMAIN PROTEIN (AFU_ORTHOLOGUE AFUA_8G01020)"/>
    <property type="match status" value="1"/>
</dbReference>
<keyword evidence="3" id="KW-1185">Reference proteome</keyword>
<protein>
    <submittedName>
        <fullName evidence="2">Heterokaryon incompatibility het-6</fullName>
    </submittedName>
</protein>
<reference evidence="2 3" key="1">
    <citation type="submission" date="2020-05" db="EMBL/GenBank/DDBJ databases">
        <title>Identification and distribution of gene clusters putatively required for synthesis of sphingolipid metabolism inhibitors in phylogenetically diverse species of the filamentous fungus Fusarium.</title>
        <authorList>
            <person name="Kim H.-S."/>
            <person name="Busman M."/>
            <person name="Brown D.W."/>
            <person name="Divon H."/>
            <person name="Uhlig S."/>
            <person name="Proctor R.H."/>
        </authorList>
    </citation>
    <scope>NUCLEOTIDE SEQUENCE [LARGE SCALE GENOMIC DNA]</scope>
    <source>
        <strain evidence="2 3">NRRL 66235</strain>
    </source>
</reference>
<organism evidence="2 3">
    <name type="scientific">Fusarium mundagurra</name>
    <dbReference type="NCBI Taxonomy" id="1567541"/>
    <lineage>
        <taxon>Eukaryota</taxon>
        <taxon>Fungi</taxon>
        <taxon>Dikarya</taxon>
        <taxon>Ascomycota</taxon>
        <taxon>Pezizomycotina</taxon>
        <taxon>Sordariomycetes</taxon>
        <taxon>Hypocreomycetidae</taxon>
        <taxon>Hypocreales</taxon>
        <taxon>Nectriaceae</taxon>
        <taxon>Fusarium</taxon>
        <taxon>Fusarium fujikuroi species complex</taxon>
    </lineage>
</organism>
<dbReference type="Pfam" id="PF06985">
    <property type="entry name" value="HET"/>
    <property type="match status" value="1"/>
</dbReference>
<dbReference type="AlphaFoldDB" id="A0A8H5Z6N6"/>
<evidence type="ECO:0000313" key="2">
    <source>
        <dbReference type="EMBL" id="KAF5723790.1"/>
    </source>
</evidence>
<dbReference type="OrthoDB" id="5386682at2759"/>
<dbReference type="EMBL" id="JAAOAN010000057">
    <property type="protein sequence ID" value="KAF5723790.1"/>
    <property type="molecule type" value="Genomic_DNA"/>
</dbReference>
<name>A0A8H5Z6N6_9HYPO</name>